<gene>
    <name evidence="2" type="ORF">J0X25_02865</name>
</gene>
<evidence type="ECO:0000313" key="3">
    <source>
        <dbReference type="Proteomes" id="UP000663203"/>
    </source>
</evidence>
<proteinExistence type="predicted"/>
<dbReference type="KEGG" id="hakz:J0X25_02865"/>
<feature type="region of interest" description="Disordered" evidence="1">
    <location>
        <begin position="162"/>
        <end position="196"/>
    </location>
</feature>
<organism evidence="2 3">
    <name type="scientific">Haloterrigena alkaliphila</name>
    <dbReference type="NCBI Taxonomy" id="2816475"/>
    <lineage>
        <taxon>Archaea</taxon>
        <taxon>Methanobacteriati</taxon>
        <taxon>Methanobacteriota</taxon>
        <taxon>Stenosarchaea group</taxon>
        <taxon>Halobacteria</taxon>
        <taxon>Halobacteriales</taxon>
        <taxon>Natrialbaceae</taxon>
        <taxon>Haloterrigena</taxon>
    </lineage>
</organism>
<name>A0A8A2VGV5_9EURY</name>
<evidence type="ECO:0000256" key="1">
    <source>
        <dbReference type="SAM" id="MobiDB-lite"/>
    </source>
</evidence>
<sequence length="368" mass="37157">MSTPPPDHTVDGPRLSRRTALAGGAALVSAMAGCTGHGNGHSDDGRVLAADAPADATVLAHLETESIAAADDPDRVLEGLAAVEPIAAAAATLAARTGLDPLDAIETLSFAVPGSDGAATAVVAEGDWTTDAAVASLEEATGLEYEAESFEDESVLYRPTDAPAADAADSTESTTPDPNESDERTSEPAGSTTAPVVLGSLTDGRFVAGDGAAVEAALAVRHGGAGPVDGRLRDAHDDARGAQLTVASLPSGSFLPESVQSHPLVNGDPFEAIEAVGRSYAATDQGTALDAALHVSDEDAAAELESVLEGLLPLLTDPEIVTNLEGVDLEASDLDGLEPGDIDLGRDGAVVRLQYEGSVDVFALLDEV</sequence>
<dbReference type="InterPro" id="IPR006311">
    <property type="entry name" value="TAT_signal"/>
</dbReference>
<dbReference type="GeneID" id="63186212"/>
<dbReference type="Proteomes" id="UP000663203">
    <property type="component" value="Chromosome"/>
</dbReference>
<accession>A0A8A2VGV5</accession>
<dbReference type="EMBL" id="CP071462">
    <property type="protein sequence ID" value="QSW99920.1"/>
    <property type="molecule type" value="Genomic_DNA"/>
</dbReference>
<reference evidence="2 3" key="1">
    <citation type="submission" date="2021-03" db="EMBL/GenBank/DDBJ databases">
        <title>Haloterrigena longa sp. nov. and Haloterrigena limicola sp. nov., extremely halophilic archaea isolated from a salt lake.</title>
        <authorList>
            <person name="Henglin C."/>
        </authorList>
    </citation>
    <scope>NUCLEOTIDE SEQUENCE [LARGE SCALE GENOMIC DNA]</scope>
    <source>
        <strain evidence="2 3">KZCA68</strain>
    </source>
</reference>
<dbReference type="PROSITE" id="PS51318">
    <property type="entry name" value="TAT"/>
    <property type="match status" value="1"/>
</dbReference>
<dbReference type="RefSeq" id="WP_207289525.1">
    <property type="nucleotide sequence ID" value="NZ_CP071462.1"/>
</dbReference>
<dbReference type="AlphaFoldDB" id="A0A8A2VGV5"/>
<protein>
    <submittedName>
        <fullName evidence="2">Uncharacterized protein</fullName>
    </submittedName>
</protein>
<evidence type="ECO:0000313" key="2">
    <source>
        <dbReference type="EMBL" id="QSW99920.1"/>
    </source>
</evidence>
<keyword evidence="3" id="KW-1185">Reference proteome</keyword>
<feature type="compositionally biased region" description="Low complexity" evidence="1">
    <location>
        <begin position="162"/>
        <end position="177"/>
    </location>
</feature>